<evidence type="ECO:0000256" key="1">
    <source>
        <dbReference type="ARBA" id="ARBA00022962"/>
    </source>
</evidence>
<dbReference type="InterPro" id="IPR011698">
    <property type="entry name" value="GATase_3"/>
</dbReference>
<dbReference type="GO" id="GO:0071555">
    <property type="term" value="P:cell wall organization"/>
    <property type="evidence" value="ECO:0007669"/>
    <property type="project" value="UniProtKB-KW"/>
</dbReference>
<evidence type="ECO:0000313" key="6">
    <source>
        <dbReference type="Proteomes" id="UP000186132"/>
    </source>
</evidence>
<keyword evidence="2" id="KW-0378">Hydrolase</keyword>
<dbReference type="UniPathway" id="UPA00219"/>
<evidence type="ECO:0000259" key="4">
    <source>
        <dbReference type="Pfam" id="PF07685"/>
    </source>
</evidence>
<keyword evidence="6" id="KW-1185">Reference proteome</keyword>
<dbReference type="Proteomes" id="UP000186132">
    <property type="component" value="Unassembled WGS sequence"/>
</dbReference>
<dbReference type="Pfam" id="PF07685">
    <property type="entry name" value="GATase_3"/>
    <property type="match status" value="1"/>
</dbReference>
<dbReference type="PANTHER" id="PTHR21343:SF9">
    <property type="entry name" value="LIPID II ISOGLUTAMINYL SYNTHASE (GLUTAMINE-HYDROLYZING) SUBUNIT GATD"/>
    <property type="match status" value="1"/>
</dbReference>
<name>A0A1M5HX33_9ACTN</name>
<dbReference type="InterPro" id="IPR033949">
    <property type="entry name" value="CobQ_GATase1"/>
</dbReference>
<dbReference type="InterPro" id="IPR043702">
    <property type="entry name" value="Lipid_II_synth_GatD"/>
</dbReference>
<dbReference type="CDD" id="cd01750">
    <property type="entry name" value="GATase1_CobQ"/>
    <property type="match status" value="1"/>
</dbReference>
<dbReference type="SUPFAM" id="SSF52317">
    <property type="entry name" value="Class I glutamine amidotransferase-like"/>
    <property type="match status" value="1"/>
</dbReference>
<dbReference type="EC" id="6.3.5.13" evidence="2"/>
<keyword evidence="2" id="KW-0436">Ligase</keyword>
<protein>
    <recommendedName>
        <fullName evidence="2">Lipid II isoglutaminyl synthase (glutamine-hydrolyzing) subunit GatD</fullName>
        <ecNumber evidence="2">6.3.5.13</ecNumber>
    </recommendedName>
    <alternativeName>
        <fullName evidence="2">Lipid II isoglutaminyl synthase glutaminase subunit</fullName>
        <ecNumber evidence="2">3.5.1.2</ecNumber>
    </alternativeName>
</protein>
<dbReference type="GO" id="GO:0009236">
    <property type="term" value="P:cobalamin biosynthetic process"/>
    <property type="evidence" value="ECO:0007669"/>
    <property type="project" value="InterPro"/>
</dbReference>
<organism evidence="5 6">
    <name type="scientific">Jatrophihabitans endophyticus</name>
    <dbReference type="NCBI Taxonomy" id="1206085"/>
    <lineage>
        <taxon>Bacteria</taxon>
        <taxon>Bacillati</taxon>
        <taxon>Actinomycetota</taxon>
        <taxon>Actinomycetes</taxon>
        <taxon>Jatrophihabitantales</taxon>
        <taxon>Jatrophihabitantaceae</taxon>
        <taxon>Jatrophihabitans</taxon>
    </lineage>
</organism>
<dbReference type="PROSITE" id="PS51274">
    <property type="entry name" value="GATASE_COBBQ"/>
    <property type="match status" value="1"/>
</dbReference>
<feature type="domain" description="CobB/CobQ-like glutamine amidotransferase" evidence="4">
    <location>
        <begin position="12"/>
        <end position="205"/>
    </location>
</feature>
<comment type="pathway">
    <text evidence="2">Cell wall biogenesis; peptidoglycan biosynthesis.</text>
</comment>
<sequence length="247" mass="26451">MTGTPTTPTLTLVHLYPREMNIYGDTGNVLVLRRRLQWRDLPVTVVPVSVGDPMPADADILLGGGGQDAAQGDIGADFVGRGAELRAMADDGVVMLAICGSFQMLGHEFVTHEGRRIEGVGVLDVVTHGQRERLIGNNWVDTAGELDAGRLVGYENHSGLTTLGSDARPLGRTQTGRGNNGRDRTEGAVRDNVIGTYLHGPVLAKSPRFADELLQRAYRRRGADVELAPLDDTLPLQAATVAAGRPR</sequence>
<dbReference type="EC" id="3.5.1.2" evidence="2"/>
<comment type="function">
    <text evidence="2">The lipid II isoglutaminyl synthase complex catalyzes the formation of alpha-D-isoglutamine in the cell wall lipid II stem peptide. The GatD subunit catalyzes the hydrolysis of glutamine to glutamate and ammonia. The resulting ammonia molecule is channeled to the active site of MurT.</text>
</comment>
<evidence type="ECO:0000313" key="5">
    <source>
        <dbReference type="EMBL" id="SHG20536.1"/>
    </source>
</evidence>
<gene>
    <name evidence="2" type="primary">gatD</name>
    <name evidence="5" type="ORF">SAMN05443575_1671</name>
</gene>
<comment type="subunit">
    <text evidence="2">Forms a heterodimer with MurT.</text>
</comment>
<keyword evidence="2" id="KW-0573">Peptidoglycan synthesis</keyword>
<dbReference type="GO" id="GO:0004359">
    <property type="term" value="F:glutaminase activity"/>
    <property type="evidence" value="ECO:0007669"/>
    <property type="project" value="UniProtKB-UniRule"/>
</dbReference>
<comment type="catalytic activity">
    <reaction evidence="2">
        <text>beta-D-GlcNAc-(1-&gt;4)-Mur2Ac(oyl-L-Ala-gamma-D-Glu-L-Lys-D-Ala-D-Ala)-di-trans,octa-cis-undecaprenyl diphosphate + L-glutamine + ATP + H2O = beta-D-GlcNAc-(1-&gt;4)-Mur2Ac(oyl-L-Ala-D-isoglutaminyl-L-Lys-D-Ala-D-Ala)-di-trans,octa-cis-undecaprenyl diphosphate + L-glutamate + ADP + phosphate + H(+)</text>
        <dbReference type="Rhea" id="RHEA:57928"/>
        <dbReference type="ChEBI" id="CHEBI:15377"/>
        <dbReference type="ChEBI" id="CHEBI:15378"/>
        <dbReference type="ChEBI" id="CHEBI:29985"/>
        <dbReference type="ChEBI" id="CHEBI:30616"/>
        <dbReference type="ChEBI" id="CHEBI:43474"/>
        <dbReference type="ChEBI" id="CHEBI:58359"/>
        <dbReference type="ChEBI" id="CHEBI:60033"/>
        <dbReference type="ChEBI" id="CHEBI:62233"/>
        <dbReference type="ChEBI" id="CHEBI:456216"/>
        <dbReference type="EC" id="6.3.5.13"/>
    </reaction>
</comment>
<keyword evidence="1 2" id="KW-0315">Glutamine amidotransferase</keyword>
<accession>A0A1M5HX33</accession>
<reference evidence="5 6" key="1">
    <citation type="submission" date="2016-11" db="EMBL/GenBank/DDBJ databases">
        <authorList>
            <person name="Jaros S."/>
            <person name="Januszkiewicz K."/>
            <person name="Wedrychowicz H."/>
        </authorList>
    </citation>
    <scope>NUCLEOTIDE SEQUENCE [LARGE SCALE GENOMIC DNA]</scope>
    <source>
        <strain evidence="5 6">DSM 45627</strain>
    </source>
</reference>
<dbReference type="Gene3D" id="3.40.50.880">
    <property type="match status" value="1"/>
</dbReference>
<dbReference type="RefSeq" id="WP_073388480.1">
    <property type="nucleotide sequence ID" value="NZ_FQVU01000002.1"/>
</dbReference>
<dbReference type="AlphaFoldDB" id="A0A1M5HX33"/>
<dbReference type="GO" id="GO:0140282">
    <property type="term" value="F:carbon-nitrogen ligase activity on lipid II"/>
    <property type="evidence" value="ECO:0007669"/>
    <property type="project" value="UniProtKB-UniRule"/>
</dbReference>
<dbReference type="InterPro" id="IPR029062">
    <property type="entry name" value="Class_I_gatase-like"/>
</dbReference>
<dbReference type="PANTHER" id="PTHR21343">
    <property type="entry name" value="DETHIOBIOTIN SYNTHETASE"/>
    <property type="match status" value="1"/>
</dbReference>
<keyword evidence="2" id="KW-0133">Cell shape</keyword>
<feature type="active site" description="Nucleophile" evidence="2">
    <location>
        <position position="99"/>
    </location>
</feature>
<evidence type="ECO:0000256" key="2">
    <source>
        <dbReference type="HAMAP-Rule" id="MF_02213"/>
    </source>
</evidence>
<feature type="binding site" evidence="2">
    <location>
        <position position="133"/>
    </location>
    <ligand>
        <name>substrate</name>
    </ligand>
</feature>
<dbReference type="GO" id="GO:0009252">
    <property type="term" value="P:peptidoglycan biosynthetic process"/>
    <property type="evidence" value="ECO:0007669"/>
    <property type="project" value="UniProtKB-UniRule"/>
</dbReference>
<comment type="similarity">
    <text evidence="2">Belongs to the CobB/CobQ family. GatD subfamily.</text>
</comment>
<dbReference type="HAMAP" id="MF_02213">
    <property type="entry name" value="Lipid_II_synth_GatD"/>
    <property type="match status" value="1"/>
</dbReference>
<evidence type="ECO:0000256" key="3">
    <source>
        <dbReference type="SAM" id="MobiDB-lite"/>
    </source>
</evidence>
<dbReference type="STRING" id="1206085.SAMN05443575_1671"/>
<feature type="region of interest" description="Disordered" evidence="3">
    <location>
        <begin position="163"/>
        <end position="186"/>
    </location>
</feature>
<dbReference type="GO" id="GO:0008360">
    <property type="term" value="P:regulation of cell shape"/>
    <property type="evidence" value="ECO:0007669"/>
    <property type="project" value="UniProtKB-KW"/>
</dbReference>
<feature type="active site" evidence="2">
    <location>
        <position position="199"/>
    </location>
</feature>
<keyword evidence="2" id="KW-0961">Cell wall biogenesis/degradation</keyword>
<proteinExistence type="inferred from homology"/>
<dbReference type="EMBL" id="FQVU01000002">
    <property type="protein sequence ID" value="SHG20536.1"/>
    <property type="molecule type" value="Genomic_DNA"/>
</dbReference>
<comment type="catalytic activity">
    <reaction evidence="2">
        <text>L-glutamine + H2O = L-glutamate + NH4(+)</text>
        <dbReference type="Rhea" id="RHEA:15889"/>
        <dbReference type="ChEBI" id="CHEBI:15377"/>
        <dbReference type="ChEBI" id="CHEBI:28938"/>
        <dbReference type="ChEBI" id="CHEBI:29985"/>
        <dbReference type="ChEBI" id="CHEBI:58359"/>
        <dbReference type="EC" id="3.5.1.2"/>
    </reaction>
</comment>